<evidence type="ECO:0000259" key="4">
    <source>
        <dbReference type="PROSITE" id="PS51186"/>
    </source>
</evidence>
<keyword evidence="6" id="KW-1185">Reference proteome</keyword>
<dbReference type="InterPro" id="IPR016181">
    <property type="entry name" value="Acyl_CoA_acyltransferase"/>
</dbReference>
<evidence type="ECO:0000256" key="3">
    <source>
        <dbReference type="ARBA" id="ARBA00038502"/>
    </source>
</evidence>
<evidence type="ECO:0000313" key="5">
    <source>
        <dbReference type="EMBL" id="SOJ53502.1"/>
    </source>
</evidence>
<keyword evidence="1 5" id="KW-0808">Transferase</keyword>
<sequence>MEPPVLSTKHLVLRCVTSADEDAIVEACNDPLIAQYLWFPVPYTHEDARKFIADSSVDWAEDTTYGFGFYEASTGQLAGTCALMPVLRGVVELGYWTAPTYRNGGFTTEAVHRLCQWGFDELPIHRIEGWVMVGNESSRAVARKIGFELEGMLRQRAYRRGQPRDWWVGALLSRP</sequence>
<feature type="domain" description="N-acetyltransferase" evidence="4">
    <location>
        <begin position="11"/>
        <end position="165"/>
    </location>
</feature>
<reference evidence="5 6" key="1">
    <citation type="submission" date="2017-10" db="EMBL/GenBank/DDBJ databases">
        <authorList>
            <consortium name="Urmite Genomes"/>
        </authorList>
    </citation>
    <scope>NUCLEOTIDE SEQUENCE [LARGE SCALE GENOMIC DNA]</scope>
    <source>
        <strain evidence="5 6">FB-527</strain>
    </source>
</reference>
<dbReference type="Gene3D" id="3.40.630.30">
    <property type="match status" value="1"/>
</dbReference>
<dbReference type="RefSeq" id="WP_186241738.1">
    <property type="nucleotide sequence ID" value="NZ_OCTY01000002.1"/>
</dbReference>
<dbReference type="PANTHER" id="PTHR43792">
    <property type="entry name" value="GNAT FAMILY, PUTATIVE (AFU_ORTHOLOGUE AFUA_3G00765)-RELATED-RELATED"/>
    <property type="match status" value="1"/>
</dbReference>
<accession>A0A7Z7N899</accession>
<name>A0A7Z7N899_9MYCO</name>
<dbReference type="Proteomes" id="UP000554965">
    <property type="component" value="Unassembled WGS sequence"/>
</dbReference>
<dbReference type="InterPro" id="IPR000182">
    <property type="entry name" value="GNAT_dom"/>
</dbReference>
<dbReference type="InterPro" id="IPR051531">
    <property type="entry name" value="N-acetyltransferase"/>
</dbReference>
<evidence type="ECO:0000256" key="2">
    <source>
        <dbReference type="ARBA" id="ARBA00023315"/>
    </source>
</evidence>
<dbReference type="PROSITE" id="PS51186">
    <property type="entry name" value="GNAT"/>
    <property type="match status" value="1"/>
</dbReference>
<dbReference type="PANTHER" id="PTHR43792:SF8">
    <property type="entry name" value="[RIBOSOMAL PROTEIN US5]-ALANINE N-ACETYLTRANSFERASE"/>
    <property type="match status" value="1"/>
</dbReference>
<gene>
    <name evidence="5" type="primary">ydaF_1</name>
    <name evidence="5" type="ORF">MSIMFB_01004</name>
</gene>
<dbReference type="Pfam" id="PF13302">
    <property type="entry name" value="Acetyltransf_3"/>
    <property type="match status" value="1"/>
</dbReference>
<comment type="caution">
    <text evidence="5">The sequence shown here is derived from an EMBL/GenBank/DDBJ whole genome shotgun (WGS) entry which is preliminary data.</text>
</comment>
<organism evidence="5 6">
    <name type="scientific">Mycobacterium simulans</name>
    <dbReference type="NCBI Taxonomy" id="627089"/>
    <lineage>
        <taxon>Bacteria</taxon>
        <taxon>Bacillati</taxon>
        <taxon>Actinomycetota</taxon>
        <taxon>Actinomycetes</taxon>
        <taxon>Mycobacteriales</taxon>
        <taxon>Mycobacteriaceae</taxon>
        <taxon>Mycobacterium</taxon>
    </lineage>
</organism>
<dbReference type="EMBL" id="OCTY01000002">
    <property type="protein sequence ID" value="SOJ53502.1"/>
    <property type="molecule type" value="Genomic_DNA"/>
</dbReference>
<keyword evidence="2 5" id="KW-0012">Acyltransferase</keyword>
<dbReference type="EC" id="2.3.1.-" evidence="5"/>
<protein>
    <submittedName>
        <fullName evidence="5">Ribosomal N-acetyltransferase YdaF</fullName>
        <ecNumber evidence="5">2.3.1.-</ecNumber>
    </submittedName>
</protein>
<dbReference type="AlphaFoldDB" id="A0A7Z7N899"/>
<evidence type="ECO:0000256" key="1">
    <source>
        <dbReference type="ARBA" id="ARBA00022679"/>
    </source>
</evidence>
<comment type="similarity">
    <text evidence="3">Belongs to the acetyltransferase family. RimJ subfamily.</text>
</comment>
<evidence type="ECO:0000313" key="6">
    <source>
        <dbReference type="Proteomes" id="UP000554965"/>
    </source>
</evidence>
<dbReference type="GO" id="GO:0016747">
    <property type="term" value="F:acyltransferase activity, transferring groups other than amino-acyl groups"/>
    <property type="evidence" value="ECO:0007669"/>
    <property type="project" value="InterPro"/>
</dbReference>
<proteinExistence type="inferred from homology"/>
<dbReference type="SUPFAM" id="SSF55729">
    <property type="entry name" value="Acyl-CoA N-acyltransferases (Nat)"/>
    <property type="match status" value="1"/>
</dbReference>